<protein>
    <submittedName>
        <fullName evidence="3">Pyridoxamine 5'-phosphate oxidase family protein</fullName>
    </submittedName>
</protein>
<dbReference type="InterPro" id="IPR012349">
    <property type="entry name" value="Split_barrel_FMN-bd"/>
</dbReference>
<keyword evidence="1" id="KW-0560">Oxidoreductase</keyword>
<dbReference type="InterPro" id="IPR011576">
    <property type="entry name" value="Pyridox_Oxase_N"/>
</dbReference>
<dbReference type="Gene3D" id="2.30.110.10">
    <property type="entry name" value="Electron Transport, Fmn-binding Protein, Chain A"/>
    <property type="match status" value="1"/>
</dbReference>
<dbReference type="Pfam" id="PF01243">
    <property type="entry name" value="PNPOx_N"/>
    <property type="match status" value="1"/>
</dbReference>
<dbReference type="PANTHER" id="PTHR35176:SF6">
    <property type="entry name" value="HEME OXYGENASE HI_0854-RELATED"/>
    <property type="match status" value="1"/>
</dbReference>
<dbReference type="EMBL" id="JBHTIW010000001">
    <property type="protein sequence ID" value="MFD0918189.1"/>
    <property type="molecule type" value="Genomic_DNA"/>
</dbReference>
<dbReference type="InterPro" id="IPR052019">
    <property type="entry name" value="F420H2_bilvrd_red/Heme_oxyg"/>
</dbReference>
<dbReference type="Proteomes" id="UP001597018">
    <property type="component" value="Unassembled WGS sequence"/>
</dbReference>
<proteinExistence type="predicted"/>
<keyword evidence="4" id="KW-1185">Reference proteome</keyword>
<dbReference type="SUPFAM" id="SSF50475">
    <property type="entry name" value="FMN-binding split barrel"/>
    <property type="match status" value="1"/>
</dbReference>
<feature type="domain" description="Pyridoxamine 5'-phosphate oxidase N-terminal" evidence="2">
    <location>
        <begin position="18"/>
        <end position="128"/>
    </location>
</feature>
<dbReference type="PANTHER" id="PTHR35176">
    <property type="entry name" value="HEME OXYGENASE HI_0854-RELATED"/>
    <property type="match status" value="1"/>
</dbReference>
<gene>
    <name evidence="3" type="ORF">ACFQ16_00385</name>
</gene>
<reference evidence="4" key="1">
    <citation type="journal article" date="2019" name="Int. J. Syst. Evol. Microbiol.">
        <title>The Global Catalogue of Microorganisms (GCM) 10K type strain sequencing project: providing services to taxonomists for standard genome sequencing and annotation.</title>
        <authorList>
            <consortium name="The Broad Institute Genomics Platform"/>
            <consortium name="The Broad Institute Genome Sequencing Center for Infectious Disease"/>
            <person name="Wu L."/>
            <person name="Ma J."/>
        </authorList>
    </citation>
    <scope>NUCLEOTIDE SEQUENCE [LARGE SCALE GENOMIC DNA]</scope>
    <source>
        <strain evidence="4">CCUG 56401</strain>
    </source>
</reference>
<evidence type="ECO:0000259" key="2">
    <source>
        <dbReference type="Pfam" id="PF01243"/>
    </source>
</evidence>
<evidence type="ECO:0000313" key="4">
    <source>
        <dbReference type="Proteomes" id="UP001597018"/>
    </source>
</evidence>
<comment type="caution">
    <text evidence="3">The sequence shown here is derived from an EMBL/GenBank/DDBJ whole genome shotgun (WGS) entry which is preliminary data.</text>
</comment>
<sequence length="157" mass="17302">MATWEKFATEAPDLAGVVRERFQAFRHHVLATVRHDGSPRVSGTEVSWWGADLVIGSMPSARKALDLRRDGRFALHVNPGDGSMEGGGDVKISGRAVEVVGAEQRAWVEEVRPPSPDSHLFRLDLTEAVTTAVSDDQTHLVITLWRPAEGIRTFHRA</sequence>
<name>A0ABW3FI98_9PSEU</name>
<accession>A0ABW3FI98</accession>
<evidence type="ECO:0000256" key="1">
    <source>
        <dbReference type="ARBA" id="ARBA00023002"/>
    </source>
</evidence>
<dbReference type="RefSeq" id="WP_263250176.1">
    <property type="nucleotide sequence ID" value="NZ_BAABLT010000034.1"/>
</dbReference>
<organism evidence="3 4">
    <name type="scientific">Saccharopolyspora rosea</name>
    <dbReference type="NCBI Taxonomy" id="524884"/>
    <lineage>
        <taxon>Bacteria</taxon>
        <taxon>Bacillati</taxon>
        <taxon>Actinomycetota</taxon>
        <taxon>Actinomycetes</taxon>
        <taxon>Pseudonocardiales</taxon>
        <taxon>Pseudonocardiaceae</taxon>
        <taxon>Saccharopolyspora</taxon>
    </lineage>
</organism>
<evidence type="ECO:0000313" key="3">
    <source>
        <dbReference type="EMBL" id="MFD0918189.1"/>
    </source>
</evidence>